<feature type="domain" description="Glycosyl hydrolase family 81 C-terminal" evidence="10">
    <location>
        <begin position="365"/>
        <end position="720"/>
    </location>
</feature>
<comment type="caution">
    <text evidence="11">The sequence shown here is derived from an EMBL/GenBank/DDBJ whole genome shotgun (WGS) entry which is preliminary data.</text>
</comment>
<evidence type="ECO:0000256" key="8">
    <source>
        <dbReference type="ARBA" id="ARBA00023326"/>
    </source>
</evidence>
<reference evidence="11 12" key="1">
    <citation type="submission" date="2016-07" db="EMBL/GenBank/DDBJ databases">
        <title>Pervasive Adenine N6-methylation of Active Genes in Fungi.</title>
        <authorList>
            <consortium name="DOE Joint Genome Institute"/>
            <person name="Mondo S.J."/>
            <person name="Dannebaum R.O."/>
            <person name="Kuo R.C."/>
            <person name="Labutti K."/>
            <person name="Haridas S."/>
            <person name="Kuo A."/>
            <person name="Salamov A."/>
            <person name="Ahrendt S.R."/>
            <person name="Lipzen A."/>
            <person name="Sullivan W."/>
            <person name="Andreopoulos W.B."/>
            <person name="Clum A."/>
            <person name="Lindquist E."/>
            <person name="Daum C."/>
            <person name="Ramamoorthy G.K."/>
            <person name="Gryganskyi A."/>
            <person name="Culley D."/>
            <person name="Magnuson J.K."/>
            <person name="James T.Y."/>
            <person name="O'Malley M.A."/>
            <person name="Stajich J.E."/>
            <person name="Spatafora J.W."/>
            <person name="Visel A."/>
            <person name="Grigoriev I.V."/>
        </authorList>
    </citation>
    <scope>NUCLEOTIDE SEQUENCE [LARGE SCALE GENOMIC DNA]</scope>
    <source>
        <strain evidence="11 12">NRRL 1336</strain>
    </source>
</reference>
<dbReference type="Gene3D" id="2.70.98.30">
    <property type="entry name" value="Golgi alpha-mannosidase II, domain 4"/>
    <property type="match status" value="1"/>
</dbReference>
<dbReference type="AlphaFoldDB" id="A0A1X2IRV8"/>
<evidence type="ECO:0000313" key="11">
    <source>
        <dbReference type="EMBL" id="ORZ21270.1"/>
    </source>
</evidence>
<dbReference type="InterPro" id="IPR040720">
    <property type="entry name" value="GH81_C"/>
</dbReference>
<evidence type="ECO:0000256" key="5">
    <source>
        <dbReference type="ARBA" id="ARBA00023277"/>
    </source>
</evidence>
<dbReference type="Pfam" id="PF03639">
    <property type="entry name" value="Glyco_hydro_81"/>
    <property type="match status" value="1"/>
</dbReference>
<dbReference type="EMBL" id="MCGE01000005">
    <property type="protein sequence ID" value="ORZ21270.1"/>
    <property type="molecule type" value="Genomic_DNA"/>
</dbReference>
<keyword evidence="7" id="KW-0961">Cell wall biogenesis/degradation</keyword>
<organism evidence="11 12">
    <name type="scientific">Absidia repens</name>
    <dbReference type="NCBI Taxonomy" id="90262"/>
    <lineage>
        <taxon>Eukaryota</taxon>
        <taxon>Fungi</taxon>
        <taxon>Fungi incertae sedis</taxon>
        <taxon>Mucoromycota</taxon>
        <taxon>Mucoromycotina</taxon>
        <taxon>Mucoromycetes</taxon>
        <taxon>Mucorales</taxon>
        <taxon>Cunninghamellaceae</taxon>
        <taxon>Absidia</taxon>
    </lineage>
</organism>
<dbReference type="PANTHER" id="PTHR31983">
    <property type="entry name" value="ENDO-1,3(4)-BETA-GLUCANASE 1"/>
    <property type="match status" value="1"/>
</dbReference>
<dbReference type="OrthoDB" id="4473401at2759"/>
<evidence type="ECO:0000313" key="12">
    <source>
        <dbReference type="Proteomes" id="UP000193560"/>
    </source>
</evidence>
<dbReference type="Proteomes" id="UP000193560">
    <property type="component" value="Unassembled WGS sequence"/>
</dbReference>
<dbReference type="GO" id="GO:0071555">
    <property type="term" value="P:cell wall organization"/>
    <property type="evidence" value="ECO:0007669"/>
    <property type="project" value="UniProtKB-KW"/>
</dbReference>
<keyword evidence="4" id="KW-0378">Hydrolase</keyword>
<protein>
    <recommendedName>
        <fullName evidence="3">glucan endo-1,3-beta-D-glucosidase</fullName>
        <ecNumber evidence="3">3.2.1.39</ecNumber>
    </recommendedName>
</protein>
<evidence type="ECO:0000256" key="6">
    <source>
        <dbReference type="ARBA" id="ARBA00023295"/>
    </source>
</evidence>
<dbReference type="Gene3D" id="1.10.287.1170">
    <property type="entry name" value="glycoside hydrolase family 81 endo-[beta] glucanase"/>
    <property type="match status" value="1"/>
</dbReference>
<dbReference type="Pfam" id="PF17652">
    <property type="entry name" value="Glyco_hydro81C"/>
    <property type="match status" value="1"/>
</dbReference>
<dbReference type="GO" id="GO:0042973">
    <property type="term" value="F:glucan endo-1,3-beta-D-glucosidase activity"/>
    <property type="evidence" value="ECO:0007669"/>
    <property type="project" value="UniProtKB-EC"/>
</dbReference>
<comment type="catalytic activity">
    <reaction evidence="1">
        <text>Hydrolysis of (1-&gt;3)-beta-D-glucosidic linkages in (1-&gt;3)-beta-D-glucans.</text>
        <dbReference type="EC" id="3.2.1.39"/>
    </reaction>
</comment>
<evidence type="ECO:0000259" key="10">
    <source>
        <dbReference type="Pfam" id="PF17652"/>
    </source>
</evidence>
<evidence type="ECO:0000256" key="2">
    <source>
        <dbReference type="ARBA" id="ARBA00010730"/>
    </source>
</evidence>
<dbReference type="STRING" id="90262.A0A1X2IRV8"/>
<dbReference type="PROSITE" id="PS52008">
    <property type="entry name" value="GH81"/>
    <property type="match status" value="1"/>
</dbReference>
<name>A0A1X2IRV8_9FUNG</name>
<dbReference type="GO" id="GO:0052861">
    <property type="term" value="F:endo-1,3(4)-beta-glucanase activity"/>
    <property type="evidence" value="ECO:0007669"/>
    <property type="project" value="InterPro"/>
</dbReference>
<evidence type="ECO:0000256" key="1">
    <source>
        <dbReference type="ARBA" id="ARBA00000382"/>
    </source>
</evidence>
<proteinExistence type="inferred from homology"/>
<feature type="domain" description="Glycosyl hydrolase family 81 N-terminal" evidence="9">
    <location>
        <begin position="43"/>
        <end position="345"/>
    </location>
</feature>
<keyword evidence="12" id="KW-1185">Reference proteome</keyword>
<dbReference type="GO" id="GO:0000272">
    <property type="term" value="P:polysaccharide catabolic process"/>
    <property type="evidence" value="ECO:0007669"/>
    <property type="project" value="UniProtKB-KW"/>
</dbReference>
<keyword evidence="6" id="KW-0326">Glycosidase</keyword>
<comment type="similarity">
    <text evidence="2">Belongs to the glycosyl hydrolase 81 family.</text>
</comment>
<dbReference type="InterPro" id="IPR005200">
    <property type="entry name" value="Endo-beta-glucanase"/>
</dbReference>
<evidence type="ECO:0000256" key="7">
    <source>
        <dbReference type="ARBA" id="ARBA00023316"/>
    </source>
</evidence>
<accession>A0A1X2IRV8</accession>
<dbReference type="PANTHER" id="PTHR31983:SF0">
    <property type="entry name" value="GLUCAN ENDO-1,3-BETA-D-GLUCOSIDASE 2"/>
    <property type="match status" value="1"/>
</dbReference>
<sequence>MFANTPLPDLFRSIQHPFQPQYTPTMNDKNYGGALDYQRGTMVVPTNSWLSNLFYSSTNNMAPINTDPYTILILDKLAGGNVGVSVIQNQEKTFGGYPAMNNAPQTDTGYMLNPVVVDMRLTCKEWMPHLAAPTLRILSWDHFGATIQLNDGSGSGDQQRMQVPLSRGMAYITAHYQKLTPQFFTQHQIISIESEEQFGMDPSTVVYKGDRFKLTLNDSFSTVFLLYALDGPLVLTVSGPSTLVALKPYTGTVRLAKLPNNVDESILDEHSSTWTEGGNVDTNGNSYTINWKLQGQERPLLYAYPHHLQTLRNVERTSLHLESATKGTMYAVLGDSWNLVESSTSQLGDSSKWTTWFPHQSRPEQSTMNDILQHLAREIETADVMGEVTSKVDNYFSGKALQKYALLALLINKPDETGLRNPELARMALDKLKFAFAVFLENRQKDPFLYDQTYRGIVARNGLPSSMGGTGDINAGFGHSYYNDHHYHQGYFIVSAAIIHYLDPNWRHNEIITWTEILIRDVNSPGKDDYFAPYRNWDWFAGHTWAGGIKINGAMDGRDQESVPESVNFYWGMKLWGLATNNPSLVQLADLQLDIMKRTTYEYFWMLNSNKNRHIGMVMNKVVGILFEQKTDYTTYFGRYIEYIHGIQQLPMTPMLADVFRVPQFVQEEWDQKLASIAPSVKTAWAGVLYLNYALINPADAYPLLKRVDLDDGQSRSYSLYLTATRPGFHRRSLSKVVSGNSLDSSSQQENVTRTFRHQYIDISHNQHDDRYNGY</sequence>
<gene>
    <name evidence="11" type="ORF">BCR42DRAFT_448135</name>
</gene>
<keyword evidence="5" id="KW-0119">Carbohydrate metabolism</keyword>
<keyword evidence="8" id="KW-0624">Polysaccharide degradation</keyword>
<evidence type="ECO:0000259" key="9">
    <source>
        <dbReference type="Pfam" id="PF03639"/>
    </source>
</evidence>
<dbReference type="EC" id="3.2.1.39" evidence="3"/>
<evidence type="ECO:0000256" key="3">
    <source>
        <dbReference type="ARBA" id="ARBA00012780"/>
    </source>
</evidence>
<evidence type="ECO:0000256" key="4">
    <source>
        <dbReference type="ARBA" id="ARBA00022801"/>
    </source>
</evidence>
<dbReference type="InterPro" id="IPR040451">
    <property type="entry name" value="GH81_N"/>
</dbReference>
<dbReference type="Gene3D" id="1.20.5.420">
    <property type="entry name" value="Immunoglobulin FC, subunit C"/>
    <property type="match status" value="1"/>
</dbReference>